<evidence type="ECO:0000313" key="2">
    <source>
        <dbReference type="Proteomes" id="UP000002417"/>
    </source>
</evidence>
<dbReference type="Proteomes" id="UP000002417">
    <property type="component" value="Chromosome"/>
</dbReference>
<reference evidence="1 2" key="1">
    <citation type="submission" date="2007-07" db="EMBL/GenBank/DDBJ databases">
        <title>Complete sequence of chromosome of Xanthobacter autotrophicus Py2.</title>
        <authorList>
            <consortium name="US DOE Joint Genome Institute"/>
            <person name="Copeland A."/>
            <person name="Lucas S."/>
            <person name="Lapidus A."/>
            <person name="Barry K."/>
            <person name="Glavina del Rio T."/>
            <person name="Hammon N."/>
            <person name="Israni S."/>
            <person name="Dalin E."/>
            <person name="Tice H."/>
            <person name="Pitluck S."/>
            <person name="Sims D."/>
            <person name="Brettin T."/>
            <person name="Bruce D."/>
            <person name="Detter J.C."/>
            <person name="Han C."/>
            <person name="Tapia R."/>
            <person name="Brainard J."/>
            <person name="Schmutz J."/>
            <person name="Larimer F."/>
            <person name="Land M."/>
            <person name="Hauser L."/>
            <person name="Kyrpides N."/>
            <person name="Kim E."/>
            <person name="Ensigns S.A."/>
            <person name="Richardson P."/>
        </authorList>
    </citation>
    <scope>NUCLEOTIDE SEQUENCE [LARGE SCALE GENOMIC DNA]</scope>
    <source>
        <strain evidence="2">ATCC BAA-1158 / Py2</strain>
    </source>
</reference>
<sequence>MSGPRAYTEEEVLDMILAHVRRAANYWAKLPDVDPATGDVLTIKDRCEGVAYSILILLDGGSGMPAITLKLAPHPDDKGFRRSEGENWFEPGMELGGALHERFYTDNLV</sequence>
<dbReference type="KEGG" id="xau:Xaut_3667"/>
<accession>A7ILK2</accession>
<proteinExistence type="predicted"/>
<evidence type="ECO:0000313" key="1">
    <source>
        <dbReference type="EMBL" id="ABS68895.1"/>
    </source>
</evidence>
<keyword evidence="2" id="KW-1185">Reference proteome</keyword>
<gene>
    <name evidence="1" type="ordered locus">Xaut_3667</name>
</gene>
<dbReference type="HOGENOM" id="CLU_2182925_0_0_5"/>
<protein>
    <submittedName>
        <fullName evidence="1">Uncharacterized protein</fullName>
    </submittedName>
</protein>
<dbReference type="AlphaFoldDB" id="A7ILK2"/>
<organism evidence="1 2">
    <name type="scientific">Xanthobacter autotrophicus (strain ATCC BAA-1158 / Py2)</name>
    <dbReference type="NCBI Taxonomy" id="78245"/>
    <lineage>
        <taxon>Bacteria</taxon>
        <taxon>Pseudomonadati</taxon>
        <taxon>Pseudomonadota</taxon>
        <taxon>Alphaproteobacteria</taxon>
        <taxon>Hyphomicrobiales</taxon>
        <taxon>Xanthobacteraceae</taxon>
        <taxon>Xanthobacter</taxon>
    </lineage>
</organism>
<dbReference type="EMBL" id="CP000781">
    <property type="protein sequence ID" value="ABS68895.1"/>
    <property type="molecule type" value="Genomic_DNA"/>
</dbReference>
<name>A7ILK2_XANP2</name>